<evidence type="ECO:0000313" key="2">
    <source>
        <dbReference type="Proteomes" id="UP000000305"/>
    </source>
</evidence>
<dbReference type="InterPro" id="IPR016197">
    <property type="entry name" value="Chromo-like_dom_sf"/>
</dbReference>
<dbReference type="EMBL" id="GL732536">
    <property type="protein sequence ID" value="EFX83581.1"/>
    <property type="molecule type" value="Genomic_DNA"/>
</dbReference>
<evidence type="ECO:0000313" key="1">
    <source>
        <dbReference type="EMBL" id="EFX83581.1"/>
    </source>
</evidence>
<dbReference type="Gene3D" id="2.40.50.40">
    <property type="match status" value="1"/>
</dbReference>
<dbReference type="GO" id="GO:0005694">
    <property type="term" value="C:chromosome"/>
    <property type="evidence" value="ECO:0007669"/>
    <property type="project" value="UniProtKB-ARBA"/>
</dbReference>
<evidence type="ECO:0008006" key="3">
    <source>
        <dbReference type="Google" id="ProtNLM"/>
    </source>
</evidence>
<dbReference type="KEGG" id="dpx:DAPPUDRAFT_315377"/>
<reference evidence="1 2" key="1">
    <citation type="journal article" date="2011" name="Science">
        <title>The ecoresponsive genome of Daphnia pulex.</title>
        <authorList>
            <person name="Colbourne J.K."/>
            <person name="Pfrender M.E."/>
            <person name="Gilbert D."/>
            <person name="Thomas W.K."/>
            <person name="Tucker A."/>
            <person name="Oakley T.H."/>
            <person name="Tokishita S."/>
            <person name="Aerts A."/>
            <person name="Arnold G.J."/>
            <person name="Basu M.K."/>
            <person name="Bauer D.J."/>
            <person name="Caceres C.E."/>
            <person name="Carmel L."/>
            <person name="Casola C."/>
            <person name="Choi J.H."/>
            <person name="Detter J.C."/>
            <person name="Dong Q."/>
            <person name="Dusheyko S."/>
            <person name="Eads B.D."/>
            <person name="Frohlich T."/>
            <person name="Geiler-Samerotte K.A."/>
            <person name="Gerlach D."/>
            <person name="Hatcher P."/>
            <person name="Jogdeo S."/>
            <person name="Krijgsveld J."/>
            <person name="Kriventseva E.V."/>
            <person name="Kultz D."/>
            <person name="Laforsch C."/>
            <person name="Lindquist E."/>
            <person name="Lopez J."/>
            <person name="Manak J.R."/>
            <person name="Muller J."/>
            <person name="Pangilinan J."/>
            <person name="Patwardhan R.P."/>
            <person name="Pitluck S."/>
            <person name="Pritham E.J."/>
            <person name="Rechtsteiner A."/>
            <person name="Rho M."/>
            <person name="Rogozin I.B."/>
            <person name="Sakarya O."/>
            <person name="Salamov A."/>
            <person name="Schaack S."/>
            <person name="Shapiro H."/>
            <person name="Shiga Y."/>
            <person name="Skalitzky C."/>
            <person name="Smith Z."/>
            <person name="Souvorov A."/>
            <person name="Sung W."/>
            <person name="Tang Z."/>
            <person name="Tsuchiya D."/>
            <person name="Tu H."/>
            <person name="Vos H."/>
            <person name="Wang M."/>
            <person name="Wolf Y.I."/>
            <person name="Yamagata H."/>
            <person name="Yamada T."/>
            <person name="Ye Y."/>
            <person name="Shaw J.R."/>
            <person name="Andrews J."/>
            <person name="Crease T.J."/>
            <person name="Tang H."/>
            <person name="Lucas S.M."/>
            <person name="Robertson H.M."/>
            <person name="Bork P."/>
            <person name="Koonin E.V."/>
            <person name="Zdobnov E.M."/>
            <person name="Grigoriev I.V."/>
            <person name="Lynch M."/>
            <person name="Boore J.L."/>
        </authorList>
    </citation>
    <scope>NUCLEOTIDE SEQUENCE [LARGE SCALE GENOMIC DNA]</scope>
</reference>
<gene>
    <name evidence="1" type="ORF">DAPPUDRAFT_315377</name>
</gene>
<protein>
    <recommendedName>
        <fullName evidence="3">Chromo domain-containing protein</fullName>
    </recommendedName>
</protein>
<keyword evidence="2" id="KW-1185">Reference proteome</keyword>
<dbReference type="HOGENOM" id="CLU_897918_0_0_1"/>
<name>E9G9K4_DAPPU</name>
<dbReference type="InParanoid" id="E9G9K4"/>
<dbReference type="Proteomes" id="UP000000305">
    <property type="component" value="Unassembled WGS sequence"/>
</dbReference>
<accession>E9G9K4</accession>
<proteinExistence type="predicted"/>
<sequence length="310" mass="35430">MTTIYSETFPIKKMLRAVNELEKICVKGNFHGKVHYLLKWVGNEERDWVPVADMGKEFKQATAQFNTKIKKEGFTNVRCRLTDVGGKIPTCCTDIEEGLVFIIPENVTGQDNNEAGVALDGGDRAENLDGIQHSDVDENMLWTILREVCNSGQTRTTSWWSCRDGKYVLSLIIKEMGIIVEIVFVDYGYTNVVKRNTILAPLASLTRFFQPPYGIPCLLEEAVNIPLKRWKIIIEANWIKVNFGPLLNDRFLANLTSDSDNGTVATKLWRIKCEQRSSCWVAREVVKNCFMVWLKMHRPQLPILVEQGRR</sequence>
<dbReference type="AlphaFoldDB" id="E9G9K4"/>
<dbReference type="SUPFAM" id="SSF54160">
    <property type="entry name" value="Chromo domain-like"/>
    <property type="match status" value="1"/>
</dbReference>
<organism evidence="1 2">
    <name type="scientific">Daphnia pulex</name>
    <name type="common">Water flea</name>
    <dbReference type="NCBI Taxonomy" id="6669"/>
    <lineage>
        <taxon>Eukaryota</taxon>
        <taxon>Metazoa</taxon>
        <taxon>Ecdysozoa</taxon>
        <taxon>Arthropoda</taxon>
        <taxon>Crustacea</taxon>
        <taxon>Branchiopoda</taxon>
        <taxon>Diplostraca</taxon>
        <taxon>Cladocera</taxon>
        <taxon>Anomopoda</taxon>
        <taxon>Daphniidae</taxon>
        <taxon>Daphnia</taxon>
    </lineage>
</organism>